<feature type="compositionally biased region" description="Basic and acidic residues" evidence="1">
    <location>
        <begin position="128"/>
        <end position="141"/>
    </location>
</feature>
<protein>
    <submittedName>
        <fullName evidence="2">Uncharacterized protein</fullName>
    </submittedName>
</protein>
<name>F9WMV8_TRYVY</name>
<feature type="compositionally biased region" description="Basic and acidic residues" evidence="1">
    <location>
        <begin position="66"/>
        <end position="87"/>
    </location>
</feature>
<dbReference type="AlphaFoldDB" id="F9WMV8"/>
<dbReference type="EMBL" id="CAEX01002094">
    <property type="protein sequence ID" value="CCD18873.1"/>
    <property type="molecule type" value="Genomic_DNA"/>
</dbReference>
<reference evidence="2 3" key="1">
    <citation type="journal article" date="2012" name="Proc. Natl. Acad. Sci. U.S.A.">
        <title>Antigenic diversity is generated by distinct evolutionary mechanisms in African trypanosome species.</title>
        <authorList>
            <person name="Jackson A.P."/>
            <person name="Berry A."/>
            <person name="Aslett M."/>
            <person name="Allison H.C."/>
            <person name="Burton P."/>
            <person name="Vavrova-Anderson J."/>
            <person name="Brown R."/>
            <person name="Browne H."/>
            <person name="Corton N."/>
            <person name="Hauser H."/>
            <person name="Gamble J."/>
            <person name="Gilderthorp R."/>
            <person name="Marcello L."/>
            <person name="McQuillan J."/>
            <person name="Otto T.D."/>
            <person name="Quail M.A."/>
            <person name="Sanders M.J."/>
            <person name="van Tonder A."/>
            <person name="Ginger M.L."/>
            <person name="Field M.C."/>
            <person name="Barry J.D."/>
            <person name="Hertz-Fowler C."/>
            <person name="Berriman M."/>
        </authorList>
    </citation>
    <scope>NUCLEOTIDE SEQUENCE</scope>
    <source>
        <strain evidence="2 3">Y486</strain>
    </source>
</reference>
<evidence type="ECO:0000256" key="1">
    <source>
        <dbReference type="SAM" id="MobiDB-lite"/>
    </source>
</evidence>
<feature type="compositionally biased region" description="Basic and acidic residues" evidence="1">
    <location>
        <begin position="1"/>
        <end position="20"/>
    </location>
</feature>
<proteinExistence type="predicted"/>
<dbReference type="Proteomes" id="UP000009027">
    <property type="component" value="Unassembled WGS sequence"/>
</dbReference>
<organism evidence="2 3">
    <name type="scientific">Trypanosoma vivax (strain Y486)</name>
    <dbReference type="NCBI Taxonomy" id="1055687"/>
    <lineage>
        <taxon>Eukaryota</taxon>
        <taxon>Discoba</taxon>
        <taxon>Euglenozoa</taxon>
        <taxon>Kinetoplastea</taxon>
        <taxon>Metakinetoplastina</taxon>
        <taxon>Trypanosomatida</taxon>
        <taxon>Trypanosomatidae</taxon>
        <taxon>Trypanosoma</taxon>
        <taxon>Duttonella</taxon>
    </lineage>
</organism>
<sequence length="229" mass="25793">MEGRQGSQERHVKVREERATGEVASAAAQQGLGVAAARACTGKGKTSRPEKTRQKTTHRGTRGKVYPRESMKNTMGRTERKGRAQERRKPKRGGATQEKLNGRETAAKTSVGRAAGEGKPAGSKRRRTDWAREERERESVTRNKGTVRPHQRREHWRRCAADAATDTWNRHFFSLHAVSNCLWKFGKHKLGARPVGIEHARTRGREAVFCATARRHKLKDNIAKGWEEG</sequence>
<feature type="compositionally biased region" description="Low complexity" evidence="1">
    <location>
        <begin position="23"/>
        <end position="39"/>
    </location>
</feature>
<feature type="region of interest" description="Disordered" evidence="1">
    <location>
        <begin position="1"/>
        <end position="149"/>
    </location>
</feature>
<accession>F9WMV8</accession>
<dbReference type="VEuPathDB" id="TriTrypDB:TvY486_0015770"/>
<evidence type="ECO:0000313" key="2">
    <source>
        <dbReference type="EMBL" id="CCD18873.1"/>
    </source>
</evidence>
<gene>
    <name evidence="2" type="ORF">TvY486_0015770</name>
</gene>
<evidence type="ECO:0000313" key="3">
    <source>
        <dbReference type="Proteomes" id="UP000009027"/>
    </source>
</evidence>
<keyword evidence="3" id="KW-1185">Reference proteome</keyword>